<feature type="compositionally biased region" description="Pro residues" evidence="1">
    <location>
        <begin position="941"/>
        <end position="952"/>
    </location>
</feature>
<feature type="compositionally biased region" description="Low complexity" evidence="1">
    <location>
        <begin position="953"/>
        <end position="962"/>
    </location>
</feature>
<gene>
    <name evidence="2" type="ORF">G6011_07574</name>
</gene>
<evidence type="ECO:0000313" key="2">
    <source>
        <dbReference type="EMBL" id="KAG9188869.1"/>
    </source>
</evidence>
<feature type="compositionally biased region" description="Polar residues" evidence="1">
    <location>
        <begin position="787"/>
        <end position="802"/>
    </location>
</feature>
<feature type="compositionally biased region" description="Basic and acidic residues" evidence="1">
    <location>
        <begin position="776"/>
        <end position="786"/>
    </location>
</feature>
<feature type="compositionally biased region" description="Polar residues" evidence="1">
    <location>
        <begin position="535"/>
        <end position="549"/>
    </location>
</feature>
<feature type="region of interest" description="Disordered" evidence="1">
    <location>
        <begin position="1101"/>
        <end position="1174"/>
    </location>
</feature>
<feature type="compositionally biased region" description="Basic and acidic residues" evidence="1">
    <location>
        <begin position="1101"/>
        <end position="1110"/>
    </location>
</feature>
<organism evidence="2 3">
    <name type="scientific">Alternaria panax</name>
    <dbReference type="NCBI Taxonomy" id="48097"/>
    <lineage>
        <taxon>Eukaryota</taxon>
        <taxon>Fungi</taxon>
        <taxon>Dikarya</taxon>
        <taxon>Ascomycota</taxon>
        <taxon>Pezizomycotina</taxon>
        <taxon>Dothideomycetes</taxon>
        <taxon>Pleosporomycetidae</taxon>
        <taxon>Pleosporales</taxon>
        <taxon>Pleosporineae</taxon>
        <taxon>Pleosporaceae</taxon>
        <taxon>Alternaria</taxon>
        <taxon>Alternaria sect. Panax</taxon>
    </lineage>
</organism>
<feature type="compositionally biased region" description="Basic and acidic residues" evidence="1">
    <location>
        <begin position="318"/>
        <end position="327"/>
    </location>
</feature>
<feature type="compositionally biased region" description="Pro residues" evidence="1">
    <location>
        <begin position="859"/>
        <end position="871"/>
    </location>
</feature>
<protein>
    <submittedName>
        <fullName evidence="2">Uncharacterized protein</fullName>
    </submittedName>
</protein>
<dbReference type="EMBL" id="JAANER010000006">
    <property type="protein sequence ID" value="KAG9188869.1"/>
    <property type="molecule type" value="Genomic_DNA"/>
</dbReference>
<feature type="region of interest" description="Disordered" evidence="1">
    <location>
        <begin position="166"/>
        <end position="303"/>
    </location>
</feature>
<proteinExistence type="predicted"/>
<reference evidence="2" key="1">
    <citation type="submission" date="2021-07" db="EMBL/GenBank/DDBJ databases">
        <title>Genome Resource of American Ginseng Black Spot Pathogen Alternaria panax.</title>
        <authorList>
            <person name="Qiu C."/>
            <person name="Wang W."/>
            <person name="Liu Z."/>
        </authorList>
    </citation>
    <scope>NUCLEOTIDE SEQUENCE</scope>
    <source>
        <strain evidence="2">BNCC115425</strain>
    </source>
</reference>
<feature type="compositionally biased region" description="Polar residues" evidence="1">
    <location>
        <begin position="286"/>
        <end position="296"/>
    </location>
</feature>
<dbReference type="AlphaFoldDB" id="A0AAD4FJZ2"/>
<evidence type="ECO:0000256" key="1">
    <source>
        <dbReference type="SAM" id="MobiDB-lite"/>
    </source>
</evidence>
<feature type="compositionally biased region" description="Polar residues" evidence="1">
    <location>
        <begin position="1112"/>
        <end position="1125"/>
    </location>
</feature>
<feature type="region of interest" description="Disordered" evidence="1">
    <location>
        <begin position="318"/>
        <end position="440"/>
    </location>
</feature>
<feature type="region of interest" description="Disordered" evidence="1">
    <location>
        <begin position="736"/>
        <end position="962"/>
    </location>
</feature>
<name>A0AAD4FJZ2_9PLEO</name>
<feature type="compositionally biased region" description="Polar residues" evidence="1">
    <location>
        <begin position="363"/>
        <end position="375"/>
    </location>
</feature>
<evidence type="ECO:0000313" key="3">
    <source>
        <dbReference type="Proteomes" id="UP001199106"/>
    </source>
</evidence>
<feature type="compositionally biased region" description="Basic and acidic residues" evidence="1">
    <location>
        <begin position="476"/>
        <end position="492"/>
    </location>
</feature>
<feature type="region of interest" description="Disordered" evidence="1">
    <location>
        <begin position="457"/>
        <end position="582"/>
    </location>
</feature>
<feature type="compositionally biased region" description="Basic and acidic residues" evidence="1">
    <location>
        <begin position="1143"/>
        <end position="1174"/>
    </location>
</feature>
<feature type="compositionally biased region" description="Basic residues" evidence="1">
    <location>
        <begin position="550"/>
        <end position="563"/>
    </location>
</feature>
<accession>A0AAD4FJZ2</accession>
<feature type="compositionally biased region" description="Polar residues" evidence="1">
    <location>
        <begin position="874"/>
        <end position="904"/>
    </location>
</feature>
<feature type="region of interest" description="Disordered" evidence="1">
    <location>
        <begin position="1075"/>
        <end position="1094"/>
    </location>
</feature>
<dbReference type="Proteomes" id="UP001199106">
    <property type="component" value="Unassembled WGS sequence"/>
</dbReference>
<feature type="region of interest" description="Disordered" evidence="1">
    <location>
        <begin position="606"/>
        <end position="629"/>
    </location>
</feature>
<comment type="caution">
    <text evidence="2">The sequence shown here is derived from an EMBL/GenBank/DDBJ whole genome shotgun (WGS) entry which is preliminary data.</text>
</comment>
<feature type="compositionally biased region" description="Low complexity" evidence="1">
    <location>
        <begin position="525"/>
        <end position="534"/>
    </location>
</feature>
<sequence>MPSLKDLNCAIELSESHQALQEFGTIYDDGFVETFIPVPSKPQSFSIHLTSNRFIAPGIAIFVYVDGVYQCNRNRQDLKLRKPSDSRSLIDFRVRQKEERQSDGSMIAREWAFDKLNIASADDAPNLCSPDILQNIGCIEVVVLRCAGTRNAKSASTMNFDGAGDYPDRRYYDLDDTSSPSNERSMYDDRGPFITTSGNGHGPPPPISSYRSPYAESLRSQEGSASKSHRTTHITHELFPPASAARHSRPHSKYFEPISPGAQRTDNLPPSGFQYGSGPIPRDGETYNNHLSNPGATQPPAVDPIWLNNLLTTAVKQGVEESRRLDTQPEGPASYKRITRDTNSVSQPPGAWPESPLDALTQPHYQQSSQPAFSSRDQHTDHSSNWKQSQTGWCDGKAQSRAGTRVTWNNEPVEETVAGEWHMREETASDSWDTGDTWPTDRMAEWEAGSQRGEAWMTKTPSHYNAVPGSPINLRSQERGSSKQDLRRESRSKSRSRRSRRRYDVTSSEEEKESGDWNYIKRPSDSIVSLSSSSEATIQPSHSRSQIQTLRRRSKSRSRRSKSMQHEHERRASRHSRRTPTWEAADVVPVPAPSLVARLTPTVMNAPTSTTTPVRVRSRQPSACTAPPASVLPSWNSPIPALPIQEHLRRPSAYAAPPASVVPASYWASQVHDAMCKPSIATSTFVPAPYAPSLKDFVQSIKGEIRGRRSSSSSSWGDGREDGAVQVFWGKLTEQDTGWSKKSDSGWQDKTPKENNKNGWYSTDKDETGGWTNDNDDQKAKDDDGWNSKNTCQDTAPSPTTQNKDENPSAFAGVKSVLKSALQNPPPATEVPWQSQSWSIPPNNNNNAAKPSIQHSKPTPSPTAAPVPAPAPSISKQSQRMSNKSLSQYRSNHPSFAPASSLNGQRERIDSKSFAGYRPNHPSLDTSPNPAAAARNQPTWQFPPRPSLPRPTNPLSSNNNLSIAPAPPRLAISRKLSIAKGIEHAVRPGKAMSYGHVVGRPEYLDGLEKPYAVFRFKYRSVRVLNELFGELGELERKGEGDDGDEKTKAKEVLKKVPQEELIAKMLDLERQLKIKEGGGSTGTGTGTADALGHGNSIVDKQKDEAEEKQRRSSAQTGGATRTFTEQWVERHSRDPSVLAAKSLGREESKRQENERKQKEAGETLREGGVKWRLV</sequence>
<keyword evidence="3" id="KW-1185">Reference proteome</keyword>